<keyword evidence="3 5" id="KW-0689">Ribosomal protein</keyword>
<dbReference type="AlphaFoldDB" id="A0A224AJ58"/>
<comment type="subunit">
    <text evidence="2">Part of the 50S ribosomal subunit.</text>
</comment>
<evidence type="ECO:0000256" key="3">
    <source>
        <dbReference type="ARBA" id="ARBA00022980"/>
    </source>
</evidence>
<dbReference type="NCBIfam" id="NF002462">
    <property type="entry name" value="PRK01678.1"/>
    <property type="match status" value="1"/>
</dbReference>
<dbReference type="InterPro" id="IPR027493">
    <property type="entry name" value="Ribosomal_bL31_B"/>
</dbReference>
<dbReference type="Proteomes" id="UP000263619">
    <property type="component" value="Chromosome"/>
</dbReference>
<accession>A0A224AJ58</accession>
<comment type="similarity">
    <text evidence="1">Belongs to the bacterial ribosomal protein bL31 family. Type B subfamily.</text>
</comment>
<protein>
    <recommendedName>
        <fullName evidence="5">50S ribosomal protein L31</fullName>
    </recommendedName>
</protein>
<sequence>MKKKIHPKNYRPVVFKDINNEKMIICKSTVITKDFIHINGNEYPLYKMEISSYSHPFFTGEKRFLGKTGPAEKFKKKYEKYKKF</sequence>
<dbReference type="GO" id="GO:1990904">
    <property type="term" value="C:ribonucleoprotein complex"/>
    <property type="evidence" value="ECO:0007669"/>
    <property type="project" value="UniProtKB-KW"/>
</dbReference>
<dbReference type="EMBL" id="AP014608">
    <property type="protein sequence ID" value="BBA17433.1"/>
    <property type="molecule type" value="Genomic_DNA"/>
</dbReference>
<evidence type="ECO:0000256" key="4">
    <source>
        <dbReference type="ARBA" id="ARBA00023274"/>
    </source>
</evidence>
<dbReference type="GO" id="GO:0005840">
    <property type="term" value="C:ribosome"/>
    <property type="evidence" value="ECO:0007669"/>
    <property type="project" value="UniProtKB-KW"/>
</dbReference>
<dbReference type="Gene3D" id="4.10.830.30">
    <property type="entry name" value="Ribosomal protein L31"/>
    <property type="match status" value="1"/>
</dbReference>
<dbReference type="InterPro" id="IPR042105">
    <property type="entry name" value="Ribosomal_bL31_sf"/>
</dbReference>
<dbReference type="Pfam" id="PF01197">
    <property type="entry name" value="Ribosomal_L31"/>
    <property type="match status" value="1"/>
</dbReference>
<keyword evidence="4 5" id="KW-0687">Ribonucleoprotein</keyword>
<evidence type="ECO:0000313" key="7">
    <source>
        <dbReference type="Proteomes" id="UP000263619"/>
    </source>
</evidence>
<dbReference type="PANTHER" id="PTHR33280:SF1">
    <property type="entry name" value="LARGE RIBOSOMAL SUBUNIT PROTEIN BL31C"/>
    <property type="match status" value="1"/>
</dbReference>
<dbReference type="InterPro" id="IPR002150">
    <property type="entry name" value="Ribosomal_bL31"/>
</dbReference>
<dbReference type="SUPFAM" id="SSF143800">
    <property type="entry name" value="L28p-like"/>
    <property type="match status" value="1"/>
</dbReference>
<dbReference type="InterPro" id="IPR034704">
    <property type="entry name" value="Ribosomal_bL28/bL31-like_sf"/>
</dbReference>
<name>A0A224AJ58_9FLAO</name>
<gene>
    <name evidence="6" type="primary">rpmE2</name>
    <name evidence="6" type="ORF">STAT_526</name>
</gene>
<evidence type="ECO:0000256" key="1">
    <source>
        <dbReference type="ARBA" id="ARBA00008196"/>
    </source>
</evidence>
<reference evidence="6 7" key="1">
    <citation type="submission" date="2014-06" db="EMBL/GenBank/DDBJ databases">
        <title>Genome sequence of the intracellular symbiont Blattabacterium cuenoti, strain STAT from the wood feeding cockroach Salganea taiwanensis taiwanensis.</title>
        <authorList>
            <person name="Kinjo Y."/>
            <person name="Ohkuma M."/>
            <person name="Tokuda G."/>
        </authorList>
    </citation>
    <scope>NUCLEOTIDE SEQUENCE [LARGE SCALE GENOMIC DNA]</scope>
    <source>
        <strain evidence="6 7">STAT</strain>
    </source>
</reference>
<dbReference type="GO" id="GO:0006412">
    <property type="term" value="P:translation"/>
    <property type="evidence" value="ECO:0007669"/>
    <property type="project" value="InterPro"/>
</dbReference>
<dbReference type="NCBIfam" id="TIGR00105">
    <property type="entry name" value="L31"/>
    <property type="match status" value="1"/>
</dbReference>
<dbReference type="OrthoDB" id="9803251at2"/>
<dbReference type="RefSeq" id="WP_119305684.1">
    <property type="nucleotide sequence ID" value="NZ_AP014608.1"/>
</dbReference>
<evidence type="ECO:0000256" key="2">
    <source>
        <dbReference type="ARBA" id="ARBA00011838"/>
    </source>
</evidence>
<evidence type="ECO:0000256" key="5">
    <source>
        <dbReference type="RuleBase" id="RU000564"/>
    </source>
</evidence>
<dbReference type="GO" id="GO:0003735">
    <property type="term" value="F:structural constituent of ribosome"/>
    <property type="evidence" value="ECO:0007669"/>
    <property type="project" value="InterPro"/>
</dbReference>
<keyword evidence="7" id="KW-1185">Reference proteome</keyword>
<organism evidence="6 7">
    <name type="scientific">Blattabacterium cuenoti STAT</name>
    <dbReference type="NCBI Taxonomy" id="1457030"/>
    <lineage>
        <taxon>Bacteria</taxon>
        <taxon>Pseudomonadati</taxon>
        <taxon>Bacteroidota</taxon>
        <taxon>Flavobacteriia</taxon>
        <taxon>Flavobacteriales</taxon>
        <taxon>Blattabacteriaceae</taxon>
        <taxon>Blattabacterium</taxon>
    </lineage>
</organism>
<proteinExistence type="inferred from homology"/>
<dbReference type="PANTHER" id="PTHR33280">
    <property type="entry name" value="50S RIBOSOMAL PROTEIN L31, CHLOROPLASTIC"/>
    <property type="match status" value="1"/>
</dbReference>
<evidence type="ECO:0000313" key="6">
    <source>
        <dbReference type="EMBL" id="BBA17433.1"/>
    </source>
</evidence>
<dbReference type="PRINTS" id="PR01249">
    <property type="entry name" value="RIBOSOMALL31"/>
</dbReference>